<accession>A0A433ZYJ7</accession>
<dbReference type="EMBL" id="NRQY01000001">
    <property type="protein sequence ID" value="RUT67198.1"/>
    <property type="molecule type" value="Genomic_DNA"/>
</dbReference>
<organism evidence="1 2">
    <name type="scientific">Morganella morganii</name>
    <name type="common">Proteus morganii</name>
    <dbReference type="NCBI Taxonomy" id="582"/>
    <lineage>
        <taxon>Bacteria</taxon>
        <taxon>Pseudomonadati</taxon>
        <taxon>Pseudomonadota</taxon>
        <taxon>Gammaproteobacteria</taxon>
        <taxon>Enterobacterales</taxon>
        <taxon>Morganellaceae</taxon>
        <taxon>Morganella</taxon>
    </lineage>
</organism>
<dbReference type="AlphaFoldDB" id="A0A433ZYJ7"/>
<proteinExistence type="predicted"/>
<name>A0A433ZYJ7_MORMO</name>
<reference evidence="1 2" key="1">
    <citation type="submission" date="2017-08" db="EMBL/GenBank/DDBJ databases">
        <title>Draft genome sequence of pheromone producing symbiont Morganella morganii, of the female New Zealand grass grub Costelytra giveni.</title>
        <authorList>
            <person name="Laugraud A."/>
            <person name="Young S.D."/>
            <person name="Hurst M.H."/>
        </authorList>
    </citation>
    <scope>NUCLEOTIDE SEQUENCE [LARGE SCALE GENOMIC DNA]</scope>
    <source>
        <strain evidence="1 2">MMsCG</strain>
    </source>
</reference>
<comment type="caution">
    <text evidence="1">The sequence shown here is derived from an EMBL/GenBank/DDBJ whole genome shotgun (WGS) entry which is preliminary data.</text>
</comment>
<gene>
    <name evidence="1" type="ORF">CKG00_13130</name>
</gene>
<dbReference type="Proteomes" id="UP000286908">
    <property type="component" value="Unassembled WGS sequence"/>
</dbReference>
<protein>
    <submittedName>
        <fullName evidence="1">Uncharacterized protein</fullName>
    </submittedName>
</protein>
<dbReference type="OrthoDB" id="6448205at2"/>
<evidence type="ECO:0000313" key="1">
    <source>
        <dbReference type="EMBL" id="RUT67198.1"/>
    </source>
</evidence>
<sequence>MTAIVFPHVYCNDGIITNLSGYGCIPGNLGLPEKYQPKGDYQQAGDYALQSEVNKKRDKTDVVFKLFAYQPYETELNSVWFFTNDGDGAWRQGLARNKDGVAGYSNVRSDHSGDIAHTNELLGFGQHWQNVAPQRQQGVVYHNTTGKPIVVCIGNLYQKVPQGEYAGFGFYVDDVRVASYGGNSVYWVDNLSVIVPSGSSYTLAADNGKIGFNDWAELRG</sequence>
<evidence type="ECO:0000313" key="2">
    <source>
        <dbReference type="Proteomes" id="UP000286908"/>
    </source>
</evidence>